<dbReference type="SUPFAM" id="SSF52540">
    <property type="entry name" value="P-loop containing nucleoside triphosphate hydrolases"/>
    <property type="match status" value="1"/>
</dbReference>
<dbReference type="AlphaFoldDB" id="X0SX41"/>
<dbReference type="PANTHER" id="PTHR23117">
    <property type="entry name" value="GUANYLATE KINASE-RELATED"/>
    <property type="match status" value="1"/>
</dbReference>
<evidence type="ECO:0000259" key="4">
    <source>
        <dbReference type="PROSITE" id="PS50052"/>
    </source>
</evidence>
<dbReference type="InterPro" id="IPR020590">
    <property type="entry name" value="Guanylate_kinase_CS"/>
</dbReference>
<dbReference type="InterPro" id="IPR027417">
    <property type="entry name" value="P-loop_NTPase"/>
</dbReference>
<dbReference type="PROSITE" id="PS00856">
    <property type="entry name" value="GUANYLATE_KINASE_1"/>
    <property type="match status" value="1"/>
</dbReference>
<comment type="similarity">
    <text evidence="1">Belongs to the guanylate kinase family.</text>
</comment>
<dbReference type="InterPro" id="IPR008144">
    <property type="entry name" value="Guanylate_kin-like_dom"/>
</dbReference>
<dbReference type="InterPro" id="IPR008145">
    <property type="entry name" value="GK/Ca_channel_bsu"/>
</dbReference>
<organism evidence="5">
    <name type="scientific">marine sediment metagenome</name>
    <dbReference type="NCBI Taxonomy" id="412755"/>
    <lineage>
        <taxon>unclassified sequences</taxon>
        <taxon>metagenomes</taxon>
        <taxon>ecological metagenomes</taxon>
    </lineage>
</organism>
<feature type="non-terminal residue" evidence="5">
    <location>
        <position position="55"/>
    </location>
</feature>
<feature type="domain" description="Guanylate kinase-like" evidence="4">
    <location>
        <begin position="1"/>
        <end position="55"/>
    </location>
</feature>
<accession>X0SX41</accession>
<gene>
    <name evidence="5" type="ORF">S01H1_01474</name>
</gene>
<dbReference type="Gene3D" id="3.40.50.300">
    <property type="entry name" value="P-loop containing nucleotide triphosphate hydrolases"/>
    <property type="match status" value="1"/>
</dbReference>
<dbReference type="Pfam" id="PF00625">
    <property type="entry name" value="Guanylate_kin"/>
    <property type="match status" value="1"/>
</dbReference>
<keyword evidence="2" id="KW-0808">Transferase</keyword>
<dbReference type="Gene3D" id="3.30.63.10">
    <property type="entry name" value="Guanylate Kinase phosphate binding domain"/>
    <property type="match status" value="1"/>
</dbReference>
<dbReference type="PANTHER" id="PTHR23117:SF13">
    <property type="entry name" value="GUANYLATE KINASE"/>
    <property type="match status" value="1"/>
</dbReference>
<sequence>MVLSGPSGAGKDSVLAGLKARGGSYHFAVTATTRPPRPDEVDGRHYHFLTRQRFE</sequence>
<keyword evidence="3" id="KW-0418">Kinase</keyword>
<evidence type="ECO:0000256" key="3">
    <source>
        <dbReference type="ARBA" id="ARBA00022777"/>
    </source>
</evidence>
<proteinExistence type="inferred from homology"/>
<evidence type="ECO:0000256" key="1">
    <source>
        <dbReference type="ARBA" id="ARBA00005790"/>
    </source>
</evidence>
<evidence type="ECO:0000313" key="5">
    <source>
        <dbReference type="EMBL" id="GAF80457.1"/>
    </source>
</evidence>
<protein>
    <recommendedName>
        <fullName evidence="4">Guanylate kinase-like domain-containing protein</fullName>
    </recommendedName>
</protein>
<comment type="caution">
    <text evidence="5">The sequence shown here is derived from an EMBL/GenBank/DDBJ whole genome shotgun (WGS) entry which is preliminary data.</text>
</comment>
<dbReference type="EMBL" id="BARS01000644">
    <property type="protein sequence ID" value="GAF80457.1"/>
    <property type="molecule type" value="Genomic_DNA"/>
</dbReference>
<dbReference type="PROSITE" id="PS50052">
    <property type="entry name" value="GUANYLATE_KINASE_2"/>
    <property type="match status" value="1"/>
</dbReference>
<dbReference type="GO" id="GO:0005829">
    <property type="term" value="C:cytosol"/>
    <property type="evidence" value="ECO:0007669"/>
    <property type="project" value="TreeGrafter"/>
</dbReference>
<evidence type="ECO:0000256" key="2">
    <source>
        <dbReference type="ARBA" id="ARBA00022679"/>
    </source>
</evidence>
<name>X0SX41_9ZZZZ</name>
<dbReference type="GO" id="GO:0004385">
    <property type="term" value="F:GMP kinase activity"/>
    <property type="evidence" value="ECO:0007669"/>
    <property type="project" value="TreeGrafter"/>
</dbReference>
<reference evidence="5" key="1">
    <citation type="journal article" date="2014" name="Front. Microbiol.">
        <title>High frequency of phylogenetically diverse reductive dehalogenase-homologous genes in deep subseafloor sedimentary metagenomes.</title>
        <authorList>
            <person name="Kawai M."/>
            <person name="Futagami T."/>
            <person name="Toyoda A."/>
            <person name="Takaki Y."/>
            <person name="Nishi S."/>
            <person name="Hori S."/>
            <person name="Arai W."/>
            <person name="Tsubouchi T."/>
            <person name="Morono Y."/>
            <person name="Uchiyama I."/>
            <person name="Ito T."/>
            <person name="Fujiyama A."/>
            <person name="Inagaki F."/>
            <person name="Takami H."/>
        </authorList>
    </citation>
    <scope>NUCLEOTIDE SEQUENCE</scope>
    <source>
        <strain evidence="5">Expedition CK06-06</strain>
    </source>
</reference>